<gene>
    <name evidence="1" type="ORF">QR680_010317</name>
</gene>
<comment type="caution">
    <text evidence="1">The sequence shown here is derived from an EMBL/GenBank/DDBJ whole genome shotgun (WGS) entry which is preliminary data.</text>
</comment>
<dbReference type="EMBL" id="JAUCMV010000001">
    <property type="protein sequence ID" value="KAK0427600.1"/>
    <property type="molecule type" value="Genomic_DNA"/>
</dbReference>
<organism evidence="1 2">
    <name type="scientific">Steinernema hermaphroditum</name>
    <dbReference type="NCBI Taxonomy" id="289476"/>
    <lineage>
        <taxon>Eukaryota</taxon>
        <taxon>Metazoa</taxon>
        <taxon>Ecdysozoa</taxon>
        <taxon>Nematoda</taxon>
        <taxon>Chromadorea</taxon>
        <taxon>Rhabditida</taxon>
        <taxon>Tylenchina</taxon>
        <taxon>Panagrolaimomorpha</taxon>
        <taxon>Strongyloidoidea</taxon>
        <taxon>Steinernematidae</taxon>
        <taxon>Steinernema</taxon>
    </lineage>
</organism>
<keyword evidence="2" id="KW-1185">Reference proteome</keyword>
<proteinExistence type="predicted"/>
<evidence type="ECO:0000313" key="2">
    <source>
        <dbReference type="Proteomes" id="UP001175271"/>
    </source>
</evidence>
<reference evidence="1" key="1">
    <citation type="submission" date="2023-06" db="EMBL/GenBank/DDBJ databases">
        <title>Genomic analysis of the entomopathogenic nematode Steinernema hermaphroditum.</title>
        <authorList>
            <person name="Schwarz E.M."/>
            <person name="Heppert J.K."/>
            <person name="Baniya A."/>
            <person name="Schwartz H.T."/>
            <person name="Tan C.-H."/>
            <person name="Antoshechkin I."/>
            <person name="Sternberg P.W."/>
            <person name="Goodrich-Blair H."/>
            <person name="Dillman A.R."/>
        </authorList>
    </citation>
    <scope>NUCLEOTIDE SEQUENCE</scope>
    <source>
        <strain evidence="1">PS9179</strain>
        <tissue evidence="1">Whole animal</tissue>
    </source>
</reference>
<protein>
    <submittedName>
        <fullName evidence="1">Uncharacterized protein</fullName>
    </submittedName>
</protein>
<evidence type="ECO:0000313" key="1">
    <source>
        <dbReference type="EMBL" id="KAK0427600.1"/>
    </source>
</evidence>
<accession>A0AA39INJ9</accession>
<name>A0AA39INJ9_9BILA</name>
<dbReference type="AlphaFoldDB" id="A0AA39INJ9"/>
<sequence>MDSVPYAFCEDVLERLPTTKLHTMAYYLSGQWRSAAQQFVEKRRTFYITISKDSEGWFYAIADEMTGGIENLQTEQYHKSVPSGQAIRFETEKDNPTKVHAYISESIRDWGLVIEHAIAIIFASPSINRIKCTTPTLNNLDGYACDKGS</sequence>
<dbReference type="Proteomes" id="UP001175271">
    <property type="component" value="Unassembled WGS sequence"/>
</dbReference>